<evidence type="ECO:0000313" key="8">
    <source>
        <dbReference type="Proteomes" id="UP001140453"/>
    </source>
</evidence>
<sequence length="416" mass="45846">MASFFSGLRRNQLLLSAPVVAKENDALKFGILGAATIAPMAILNPAKSNPAVVIHAVAARDKKRAEAFAKKHGIPNVKDDYAALLDDPVIDAVYIPLPNGLHFEWTLKALAKGKHVLLEKPSTSNAEEAEILFRSPLLSQPNAPVLMEAFHSRFSPAFDLFRTLVDPPNISHAVAKATVPSFIAKDDDIRFNYDLAGGSAMDLGTYTMMSLREAFKAEPVECLEADLKRMPEPYEKCDGMFQAKLRFPNGGTGEIIGGLRGSNLSFSFSTVTVTHKPVVVTDHGEKVDEGCEVKRTRTVLFTNFMLSPHYHRIDIVDDFVVTKKGDSDVVVKKFTKKESKKAYTWKEMGRDLPGEPWQSTYGYMLEQFVNKIKGREGSGIFVSTGDSIAQMKALDLVYEKSGLGLRPTSAYRPNLS</sequence>
<evidence type="ECO:0000256" key="4">
    <source>
        <dbReference type="ARBA" id="ARBA00042988"/>
    </source>
</evidence>
<dbReference type="Pfam" id="PF01408">
    <property type="entry name" value="GFO_IDH_MocA"/>
    <property type="match status" value="1"/>
</dbReference>
<dbReference type="PANTHER" id="PTHR22604">
    <property type="entry name" value="OXIDOREDUCTASES"/>
    <property type="match status" value="1"/>
</dbReference>
<dbReference type="EMBL" id="JAPEVB010000001">
    <property type="protein sequence ID" value="KAJ4397458.1"/>
    <property type="molecule type" value="Genomic_DNA"/>
</dbReference>
<evidence type="ECO:0000313" key="7">
    <source>
        <dbReference type="EMBL" id="KAJ4397458.1"/>
    </source>
</evidence>
<comment type="caution">
    <text evidence="7">The sequence shown here is derived from an EMBL/GenBank/DDBJ whole genome shotgun (WGS) entry which is preliminary data.</text>
</comment>
<dbReference type="GO" id="GO:0000166">
    <property type="term" value="F:nucleotide binding"/>
    <property type="evidence" value="ECO:0007669"/>
    <property type="project" value="InterPro"/>
</dbReference>
<gene>
    <name evidence="7" type="ORF">N0V93_001686</name>
</gene>
<dbReference type="InterPro" id="IPR036291">
    <property type="entry name" value="NAD(P)-bd_dom_sf"/>
</dbReference>
<dbReference type="PANTHER" id="PTHR22604:SF105">
    <property type="entry name" value="TRANS-1,2-DIHYDROBENZENE-1,2-DIOL DEHYDROGENASE"/>
    <property type="match status" value="1"/>
</dbReference>
<dbReference type="EC" id="1.1.1.179" evidence="3"/>
<dbReference type="OrthoDB" id="6417021at2759"/>
<dbReference type="SUPFAM" id="SSF55347">
    <property type="entry name" value="Glyceraldehyde-3-phosphate dehydrogenase-like, C-terminal domain"/>
    <property type="match status" value="1"/>
</dbReference>
<name>A0A9W9D1X0_9PEZI</name>
<dbReference type="AlphaFoldDB" id="A0A9W9D1X0"/>
<organism evidence="7 8">
    <name type="scientific">Gnomoniopsis smithogilvyi</name>
    <dbReference type="NCBI Taxonomy" id="1191159"/>
    <lineage>
        <taxon>Eukaryota</taxon>
        <taxon>Fungi</taxon>
        <taxon>Dikarya</taxon>
        <taxon>Ascomycota</taxon>
        <taxon>Pezizomycotina</taxon>
        <taxon>Sordariomycetes</taxon>
        <taxon>Sordariomycetidae</taxon>
        <taxon>Diaporthales</taxon>
        <taxon>Gnomoniaceae</taxon>
        <taxon>Gnomoniopsis</taxon>
    </lineage>
</organism>
<evidence type="ECO:0000256" key="2">
    <source>
        <dbReference type="ARBA" id="ARBA00023002"/>
    </source>
</evidence>
<dbReference type="InterPro" id="IPR050984">
    <property type="entry name" value="Gfo/Idh/MocA_domain"/>
</dbReference>
<keyword evidence="8" id="KW-1185">Reference proteome</keyword>
<proteinExistence type="inferred from homology"/>
<accession>A0A9W9D1X0</accession>
<comment type="catalytic activity">
    <reaction evidence="5">
        <text>D-xylose + NADP(+) = D-xylono-1,5-lactone + NADPH + H(+)</text>
        <dbReference type="Rhea" id="RHEA:22000"/>
        <dbReference type="ChEBI" id="CHEBI:15378"/>
        <dbReference type="ChEBI" id="CHEBI:15867"/>
        <dbReference type="ChEBI" id="CHEBI:53455"/>
        <dbReference type="ChEBI" id="CHEBI:57783"/>
        <dbReference type="ChEBI" id="CHEBI:58349"/>
        <dbReference type="EC" id="1.1.1.179"/>
    </reaction>
</comment>
<comment type="similarity">
    <text evidence="1">Belongs to the Gfo/Idh/MocA family.</text>
</comment>
<protein>
    <recommendedName>
        <fullName evidence="3">D-xylose 1-dehydrogenase (NADP(+), D-xylono-1,5-lactone-forming)</fullName>
        <ecNumber evidence="3">1.1.1.179</ecNumber>
    </recommendedName>
    <alternativeName>
        <fullName evidence="4">D-xylose-NADP dehydrogenase</fullName>
    </alternativeName>
</protein>
<reference evidence="7" key="1">
    <citation type="submission" date="2022-10" db="EMBL/GenBank/DDBJ databases">
        <title>Tapping the CABI collections for fungal endophytes: first genome assemblies for Collariella, Neodidymelliopsis, Ascochyta clinopodiicola, Didymella pomorum, Didymosphaeria variabile, Neocosmospora piperis and Neocucurbitaria cava.</title>
        <authorList>
            <person name="Hill R."/>
        </authorList>
    </citation>
    <scope>NUCLEOTIDE SEQUENCE</scope>
    <source>
        <strain evidence="7">IMI 355082</strain>
    </source>
</reference>
<dbReference type="InterPro" id="IPR000683">
    <property type="entry name" value="Gfo/Idh/MocA-like_OxRdtase_N"/>
</dbReference>
<dbReference type="Gene3D" id="3.40.50.720">
    <property type="entry name" value="NAD(P)-binding Rossmann-like Domain"/>
    <property type="match status" value="1"/>
</dbReference>
<evidence type="ECO:0000259" key="6">
    <source>
        <dbReference type="Pfam" id="PF01408"/>
    </source>
</evidence>
<dbReference type="Gene3D" id="3.30.360.10">
    <property type="entry name" value="Dihydrodipicolinate Reductase, domain 2"/>
    <property type="match status" value="1"/>
</dbReference>
<evidence type="ECO:0000256" key="1">
    <source>
        <dbReference type="ARBA" id="ARBA00010928"/>
    </source>
</evidence>
<keyword evidence="2" id="KW-0560">Oxidoreductase</keyword>
<dbReference type="SUPFAM" id="SSF51735">
    <property type="entry name" value="NAD(P)-binding Rossmann-fold domains"/>
    <property type="match status" value="1"/>
</dbReference>
<evidence type="ECO:0000256" key="5">
    <source>
        <dbReference type="ARBA" id="ARBA00049233"/>
    </source>
</evidence>
<evidence type="ECO:0000256" key="3">
    <source>
        <dbReference type="ARBA" id="ARBA00038984"/>
    </source>
</evidence>
<dbReference type="GO" id="GO:0047837">
    <property type="term" value="F:D-xylose 1-dehydrogenase (NADP+) activity"/>
    <property type="evidence" value="ECO:0007669"/>
    <property type="project" value="UniProtKB-EC"/>
</dbReference>
<dbReference type="Proteomes" id="UP001140453">
    <property type="component" value="Unassembled WGS sequence"/>
</dbReference>
<feature type="domain" description="Gfo/Idh/MocA-like oxidoreductase N-terminal" evidence="6">
    <location>
        <begin position="27"/>
        <end position="133"/>
    </location>
</feature>